<dbReference type="PANTHER" id="PTHR43630:SF1">
    <property type="entry name" value="POLY-BETA-1,6-N-ACETYL-D-GLUCOSAMINE SYNTHASE"/>
    <property type="match status" value="1"/>
</dbReference>
<evidence type="ECO:0000256" key="4">
    <source>
        <dbReference type="SAM" id="Phobius"/>
    </source>
</evidence>
<gene>
    <name evidence="5" type="ORF">DW016_12720</name>
</gene>
<dbReference type="AlphaFoldDB" id="A0A3E3JZR1"/>
<feature type="transmembrane region" description="Helical" evidence="4">
    <location>
        <begin position="381"/>
        <end position="404"/>
    </location>
</feature>
<feature type="transmembrane region" description="Helical" evidence="4">
    <location>
        <begin position="344"/>
        <end position="361"/>
    </location>
</feature>
<proteinExistence type="inferred from homology"/>
<reference evidence="5 6" key="1">
    <citation type="submission" date="2018-08" db="EMBL/GenBank/DDBJ databases">
        <title>A genome reference for cultivated species of the human gut microbiota.</title>
        <authorList>
            <person name="Zou Y."/>
            <person name="Xue W."/>
            <person name="Luo G."/>
        </authorList>
    </citation>
    <scope>NUCLEOTIDE SEQUENCE [LARGE SCALE GENOMIC DNA]</scope>
    <source>
        <strain evidence="5 6">AF37-2AT</strain>
    </source>
</reference>
<keyword evidence="3 5" id="KW-0808">Transferase</keyword>
<dbReference type="PANTHER" id="PTHR43630">
    <property type="entry name" value="POLY-BETA-1,6-N-ACETYL-D-GLUCOSAMINE SYNTHASE"/>
    <property type="match status" value="1"/>
</dbReference>
<dbReference type="GO" id="GO:0016757">
    <property type="term" value="F:glycosyltransferase activity"/>
    <property type="evidence" value="ECO:0007669"/>
    <property type="project" value="UniProtKB-KW"/>
</dbReference>
<dbReference type="Proteomes" id="UP000261080">
    <property type="component" value="Unassembled WGS sequence"/>
</dbReference>
<keyword evidence="4" id="KW-0812">Transmembrane</keyword>
<evidence type="ECO:0000313" key="6">
    <source>
        <dbReference type="Proteomes" id="UP000261080"/>
    </source>
</evidence>
<protein>
    <submittedName>
        <fullName evidence="5">Glycosyltransferase family 2 protein</fullName>
    </submittedName>
</protein>
<dbReference type="OrthoDB" id="154460at2"/>
<accession>A0A3E3JZR1</accession>
<comment type="similarity">
    <text evidence="1">Belongs to the glycosyltransferase 2 family.</text>
</comment>
<sequence>MHFIVLMMSIFLLIGIIRGILRIKDTKTSLKNYTDKLKGNIVREFSDIDIIIPVYNEQKIIKQSINNFLPLIEKGVRVTYVTTQKEESSPTTKELLRKYIAEYHLVGKCMIVDYPSKKGVMSHQLNFAIKQIKENRIICIYNVDSRIDIRTIEYILENKDILSEGVFQQYSFFSHKKENGVLINSAIAWQNRWTIGYEYPKALKEKNGKKWYNFNYVIGHGLIFTRRMYDKFGGFSEEEINEDNVLGYKLHLKNIRITPVPIFENADFASSLGIYLKQQSTWFNGPAYAFKYAYKYYQNEKNDLGNITLVSISNFKNALNWALLPIGLDICLIYLVVNSQILTFILFLLLVVIYATVLDFLSEKVLVSHGYLKKQNKASYFFDTCFLLGIHFVGPLITITKILFRKNSISNKYKTEKS</sequence>
<dbReference type="RefSeq" id="WP_117493736.1">
    <property type="nucleotide sequence ID" value="NZ_CAUWLM010000004.1"/>
</dbReference>
<keyword evidence="6" id="KW-1185">Reference proteome</keyword>
<name>A0A3E3JZR1_9FIRM</name>
<comment type="caution">
    <text evidence="5">The sequence shown here is derived from an EMBL/GenBank/DDBJ whole genome shotgun (WGS) entry which is preliminary data.</text>
</comment>
<evidence type="ECO:0000313" key="5">
    <source>
        <dbReference type="EMBL" id="RGE85377.1"/>
    </source>
</evidence>
<keyword evidence="4" id="KW-1133">Transmembrane helix</keyword>
<dbReference type="Gene3D" id="3.90.550.10">
    <property type="entry name" value="Spore Coat Polysaccharide Biosynthesis Protein SpsA, Chain A"/>
    <property type="match status" value="1"/>
</dbReference>
<keyword evidence="2" id="KW-0328">Glycosyltransferase</keyword>
<dbReference type="InterPro" id="IPR029044">
    <property type="entry name" value="Nucleotide-diphossugar_trans"/>
</dbReference>
<evidence type="ECO:0000256" key="3">
    <source>
        <dbReference type="ARBA" id="ARBA00022679"/>
    </source>
</evidence>
<evidence type="ECO:0000256" key="2">
    <source>
        <dbReference type="ARBA" id="ARBA00022676"/>
    </source>
</evidence>
<dbReference type="SUPFAM" id="SSF53448">
    <property type="entry name" value="Nucleotide-diphospho-sugar transferases"/>
    <property type="match status" value="1"/>
</dbReference>
<keyword evidence="4" id="KW-0472">Membrane</keyword>
<dbReference type="EMBL" id="QVLX01000008">
    <property type="protein sequence ID" value="RGE85377.1"/>
    <property type="molecule type" value="Genomic_DNA"/>
</dbReference>
<evidence type="ECO:0000256" key="1">
    <source>
        <dbReference type="ARBA" id="ARBA00006739"/>
    </source>
</evidence>
<organism evidence="5 6">
    <name type="scientific">Sellimonas intestinalis</name>
    <dbReference type="NCBI Taxonomy" id="1653434"/>
    <lineage>
        <taxon>Bacteria</taxon>
        <taxon>Bacillati</taxon>
        <taxon>Bacillota</taxon>
        <taxon>Clostridia</taxon>
        <taxon>Lachnospirales</taxon>
        <taxon>Lachnospiraceae</taxon>
        <taxon>Sellimonas</taxon>
    </lineage>
</organism>